<evidence type="ECO:0000313" key="2">
    <source>
        <dbReference type="Proteomes" id="UP001269081"/>
    </source>
</evidence>
<accession>A0ABU1Y2G8</accession>
<proteinExistence type="predicted"/>
<comment type="caution">
    <text evidence="1">The sequence shown here is derived from an EMBL/GenBank/DDBJ whole genome shotgun (WGS) entry which is preliminary data.</text>
</comment>
<dbReference type="RefSeq" id="WP_310277101.1">
    <property type="nucleotide sequence ID" value="NZ_JAVDWQ010000001.1"/>
</dbReference>
<protein>
    <recommendedName>
        <fullName evidence="3">DUF3127 domain-containing protein</fullName>
    </recommendedName>
</protein>
<dbReference type="EMBL" id="JAVDWQ010000001">
    <property type="protein sequence ID" value="MDR7208414.1"/>
    <property type="molecule type" value="Genomic_DNA"/>
</dbReference>
<evidence type="ECO:0000313" key="1">
    <source>
        <dbReference type="EMBL" id="MDR7208414.1"/>
    </source>
</evidence>
<evidence type="ECO:0008006" key="3">
    <source>
        <dbReference type="Google" id="ProtNLM"/>
    </source>
</evidence>
<sequence>MSKKCLTQKNKRKMVRIIGYKKRETEEGKEFFVLEIQGGVSMEKSKTTGKFYVTANKATISSTFDEATCNALIGTELEGRVEKVASDPYEYTIRETGEVITLSHRFEYVEEENAVASKVEMSKTSFRDVMKNGYDEENTFSKNGELIH</sequence>
<name>A0ABU1Y2G8_9FLAO</name>
<organism evidence="1 2">
    <name type="scientific">Flavobacterium piscis</name>
    <dbReference type="NCBI Taxonomy" id="1114874"/>
    <lineage>
        <taxon>Bacteria</taxon>
        <taxon>Pseudomonadati</taxon>
        <taxon>Bacteroidota</taxon>
        <taxon>Flavobacteriia</taxon>
        <taxon>Flavobacteriales</taxon>
        <taxon>Flavobacteriaceae</taxon>
        <taxon>Flavobacterium</taxon>
    </lineage>
</organism>
<gene>
    <name evidence="1" type="ORF">J2W48_000335</name>
</gene>
<dbReference type="Proteomes" id="UP001269081">
    <property type="component" value="Unassembled WGS sequence"/>
</dbReference>
<reference evidence="1 2" key="1">
    <citation type="submission" date="2023-07" db="EMBL/GenBank/DDBJ databases">
        <title>Sorghum-associated microbial communities from plants grown in Nebraska, USA.</title>
        <authorList>
            <person name="Schachtman D."/>
        </authorList>
    </citation>
    <scope>NUCLEOTIDE SEQUENCE [LARGE SCALE GENOMIC DNA]</scope>
    <source>
        <strain evidence="1 2">4129</strain>
    </source>
</reference>
<keyword evidence="2" id="KW-1185">Reference proteome</keyword>